<organism evidence="2 3">
    <name type="scientific">Purpureocillium lilacinum</name>
    <name type="common">Paecilomyces lilacinus</name>
    <dbReference type="NCBI Taxonomy" id="33203"/>
    <lineage>
        <taxon>Eukaryota</taxon>
        <taxon>Fungi</taxon>
        <taxon>Dikarya</taxon>
        <taxon>Ascomycota</taxon>
        <taxon>Pezizomycotina</taxon>
        <taxon>Sordariomycetes</taxon>
        <taxon>Hypocreomycetidae</taxon>
        <taxon>Hypocreales</taxon>
        <taxon>Ophiocordycipitaceae</taxon>
        <taxon>Purpureocillium</taxon>
    </lineage>
</organism>
<sequence>MLDETWSSASRLQQQGARGQSAGNQQTGGGAAESASSTALRPCLRATQEGFRHGGIAATARTWLLGCGVLCRQLRASGSNNNPDASQAGAGLSLRKARTVASSTRRTRTTGTVIGCRGSCNVLWAGLAKRPVVRPTARARGMDGMHGRLRRMDGWPDGWQGWMERRTDAGTGSRAGEGEGAAWRGPGERRVVLAGQRTVCQHSVSLSRCLGRIRRPRCPPRCSPTPQTDVALCALSSGRCSAGLARAAAGQGTVVTVPLLRLPTRPAHCAAWTTSAPKVAPTGPLVVGAPLEKMEAQQNFTTGQPALASTKYSAVPRALAPATRPAVVLGPYRKYPARAGPPTATPPDQRCAGASRATASASALLVVRKNRGCAVLPFSIFGPPAIYSSSGQPRHPPSLPLTSSSSILPVADALVASILEQRHHHHRPAFPEQPQRSAAQRSAYTRPPARPRAAQTPRPQRTCYPTLVAADRGSGLHINPQAQPTTAHPPGDFQDCLSECFAAPPRDQRHPEFAKPRCHHFTLQSHLGVAVLDPSTPFNQPASRLSPSSHRTGPLCVLLSGSHVHERPTYIRRRLPVQNKANSSTQPTSLALPSAVDHDGPAIIARRSSGTHGTHHQISLLKSRGLHWSVGFVGSTQPSTQHTASYQHSRDPFAFVFVAQLNLDSWRVA</sequence>
<dbReference type="Proteomes" id="UP000245956">
    <property type="component" value="Unassembled WGS sequence"/>
</dbReference>
<feature type="compositionally biased region" description="Polar residues" evidence="1">
    <location>
        <begin position="1"/>
        <end position="25"/>
    </location>
</feature>
<accession>A0A2U3E0M2</accession>
<proteinExistence type="predicted"/>
<feature type="region of interest" description="Disordered" evidence="1">
    <location>
        <begin position="1"/>
        <end position="36"/>
    </location>
</feature>
<dbReference type="EMBL" id="LCWV01000016">
    <property type="protein sequence ID" value="PWI68034.1"/>
    <property type="molecule type" value="Genomic_DNA"/>
</dbReference>
<feature type="region of interest" description="Disordered" evidence="1">
    <location>
        <begin position="78"/>
        <end position="106"/>
    </location>
</feature>
<name>A0A2U3E0M2_PURLI</name>
<gene>
    <name evidence="2" type="ORF">PCL_02435</name>
</gene>
<protein>
    <submittedName>
        <fullName evidence="2">Uncharacterized protein</fullName>
    </submittedName>
</protein>
<evidence type="ECO:0000256" key="1">
    <source>
        <dbReference type="SAM" id="MobiDB-lite"/>
    </source>
</evidence>
<dbReference type="AlphaFoldDB" id="A0A2U3E0M2"/>
<comment type="caution">
    <text evidence="2">The sequence shown here is derived from an EMBL/GenBank/DDBJ whole genome shotgun (WGS) entry which is preliminary data.</text>
</comment>
<feature type="compositionally biased region" description="Polar residues" evidence="1">
    <location>
        <begin position="434"/>
        <end position="443"/>
    </location>
</feature>
<reference evidence="2 3" key="1">
    <citation type="journal article" date="2016" name="Front. Microbiol.">
        <title>Genome and transcriptome sequences reveal the specific parasitism of the nematophagous Purpureocillium lilacinum 36-1.</title>
        <authorList>
            <person name="Xie J."/>
            <person name="Li S."/>
            <person name="Mo C."/>
            <person name="Xiao X."/>
            <person name="Peng D."/>
            <person name="Wang G."/>
            <person name="Xiao Y."/>
        </authorList>
    </citation>
    <scope>NUCLEOTIDE SEQUENCE [LARGE SCALE GENOMIC DNA]</scope>
    <source>
        <strain evidence="2 3">36-1</strain>
    </source>
</reference>
<feature type="compositionally biased region" description="Low complexity" evidence="1">
    <location>
        <begin position="445"/>
        <end position="462"/>
    </location>
</feature>
<evidence type="ECO:0000313" key="2">
    <source>
        <dbReference type="EMBL" id="PWI68034.1"/>
    </source>
</evidence>
<evidence type="ECO:0000313" key="3">
    <source>
        <dbReference type="Proteomes" id="UP000245956"/>
    </source>
</evidence>
<feature type="region of interest" description="Disordered" evidence="1">
    <location>
        <begin position="426"/>
        <end position="462"/>
    </location>
</feature>